<dbReference type="InterPro" id="IPR027365">
    <property type="entry name" value="GNAT_acetyltra_YdfB-like"/>
</dbReference>
<dbReference type="Proteomes" id="UP001580407">
    <property type="component" value="Unassembled WGS sequence"/>
</dbReference>
<dbReference type="EMBL" id="JBHILM010000009">
    <property type="protein sequence ID" value="MFB5681319.1"/>
    <property type="molecule type" value="Genomic_DNA"/>
</dbReference>
<protein>
    <submittedName>
        <fullName evidence="2">GNAT family N-acetyltransferase</fullName>
    </submittedName>
</protein>
<evidence type="ECO:0000259" key="1">
    <source>
        <dbReference type="PROSITE" id="PS51186"/>
    </source>
</evidence>
<dbReference type="PROSITE" id="PS51186">
    <property type="entry name" value="GNAT"/>
    <property type="match status" value="1"/>
</dbReference>
<feature type="domain" description="N-acetyltransferase" evidence="1">
    <location>
        <begin position="92"/>
        <end position="224"/>
    </location>
</feature>
<dbReference type="InterPro" id="IPR000182">
    <property type="entry name" value="GNAT_dom"/>
</dbReference>
<gene>
    <name evidence="2" type="ORF">ACE3NQ_10390</name>
</gene>
<keyword evidence="3" id="KW-1185">Reference proteome</keyword>
<name>A0ABV5B7H0_9BACL</name>
<dbReference type="RefSeq" id="WP_375525103.1">
    <property type="nucleotide sequence ID" value="NZ_JBHILM010000009.1"/>
</dbReference>
<reference evidence="2 3" key="1">
    <citation type="submission" date="2024-09" db="EMBL/GenBank/DDBJ databases">
        <authorList>
            <person name="Ruan L."/>
        </authorList>
    </citation>
    <scope>NUCLEOTIDE SEQUENCE [LARGE SCALE GENOMIC DNA]</scope>
    <source>
        <strain evidence="2 3">D33</strain>
    </source>
</reference>
<sequence length="224" mass="24396">MDSKSLMELQASTLYVLNEQKRIVRINEQNAPAAPAVFLGHANDAILPYYNEKLPASVVAEISRYAALPLNIAAVLNAVSAYKPVKGIWLGPAFACVQPATDTVSSAVVIDSDNRCLLEPYFEQLISELEDRLPAAAYIVEGKAVSVCCCARKSGQAAEASLETAPLYRGRGYAQEAVIAWCQEVRRQGLLPLYSTSWDNLSSQRVAHKSGFTQFGSDFSVYVD</sequence>
<proteinExistence type="predicted"/>
<dbReference type="SUPFAM" id="SSF55729">
    <property type="entry name" value="Acyl-CoA N-acyltransferases (Nat)"/>
    <property type="match status" value="1"/>
</dbReference>
<evidence type="ECO:0000313" key="2">
    <source>
        <dbReference type="EMBL" id="MFB5681319.1"/>
    </source>
</evidence>
<accession>A0ABV5B7H0</accession>
<comment type="caution">
    <text evidence="2">The sequence shown here is derived from an EMBL/GenBank/DDBJ whole genome shotgun (WGS) entry which is preliminary data.</text>
</comment>
<evidence type="ECO:0000313" key="3">
    <source>
        <dbReference type="Proteomes" id="UP001580407"/>
    </source>
</evidence>
<organism evidence="2 3">
    <name type="scientific">Paenibacillus terreus</name>
    <dbReference type="NCBI Taxonomy" id="1387834"/>
    <lineage>
        <taxon>Bacteria</taxon>
        <taxon>Bacillati</taxon>
        <taxon>Bacillota</taxon>
        <taxon>Bacilli</taxon>
        <taxon>Bacillales</taxon>
        <taxon>Paenibacillaceae</taxon>
        <taxon>Paenibacillus</taxon>
    </lineage>
</organism>
<dbReference type="InterPro" id="IPR016181">
    <property type="entry name" value="Acyl_CoA_acyltransferase"/>
</dbReference>
<dbReference type="Gene3D" id="3.40.630.30">
    <property type="match status" value="1"/>
</dbReference>
<dbReference type="Pfam" id="PF12746">
    <property type="entry name" value="GNAT_acetyltran"/>
    <property type="match status" value="1"/>
</dbReference>